<feature type="transmembrane region" description="Helical" evidence="5">
    <location>
        <begin position="91"/>
        <end position="111"/>
    </location>
</feature>
<sequence length="477" mass="52717">MSVAEALTFAELSSVVPRSGAEYSFLMEAFGSLHKFWGRLPCFACALINVFIISPTASAIIIMSFSEYVCQPFAYYMGDMTPESQDVVKKLIAILGLGLLTFINVMSVKLYVQVQNVFTICKLVVCGVVIGCGIFLLATGDTKNLSQGFDGSTTSPEKLALAFYGGLWSYGGWSTITTVTEEVKKPEVNVLRSILISVPVVTAVYLMMNIAYMTLLTIPEMIAAPAVAVVFGDRMLGVMKFIIPVGVAVSTFGSALSSQFSVTRLCYVAGRDGHMLEAFSYIHVRHLTPAPAVVLQGLLAFLFIVSGDIKSLIDFFSFLNWIFCALAMVALMVMRRTKKHVNRACKVPLLIPVLVIAVALFLCLVPIIIDPSPKYFISPILVVLACILYVPLVYYKFRPEWINKFTYFVQGQRTDNSQLSIYRNKDLSLEETTKITIYRQSHVKMVGSKISETSDIALEVMMLQPRGWKRVVVSTSV</sequence>
<feature type="transmembrane region" description="Helical" evidence="5">
    <location>
        <begin position="347"/>
        <end position="369"/>
    </location>
</feature>
<dbReference type="Gene3D" id="1.20.1740.10">
    <property type="entry name" value="Amino acid/polyamine transporter I"/>
    <property type="match status" value="1"/>
</dbReference>
<feature type="transmembrane region" description="Helical" evidence="5">
    <location>
        <begin position="194"/>
        <end position="215"/>
    </location>
</feature>
<feature type="transmembrane region" description="Helical" evidence="5">
    <location>
        <begin position="241"/>
        <end position="267"/>
    </location>
</feature>
<dbReference type="GO" id="GO:0015179">
    <property type="term" value="F:L-amino acid transmembrane transporter activity"/>
    <property type="evidence" value="ECO:0007669"/>
    <property type="project" value="TreeGrafter"/>
</dbReference>
<evidence type="ECO:0000313" key="6">
    <source>
        <dbReference type="EMBL" id="GFG36187.1"/>
    </source>
</evidence>
<keyword evidence="4 5" id="KW-0472">Membrane</keyword>
<name>A0A6L2Q2W9_COPFO</name>
<dbReference type="Pfam" id="PF13520">
    <property type="entry name" value="AA_permease_2"/>
    <property type="match status" value="1"/>
</dbReference>
<reference evidence="7" key="1">
    <citation type="submission" date="2020-01" db="EMBL/GenBank/DDBJ databases">
        <title>Draft genome sequence of the Termite Coptotermes fromosanus.</title>
        <authorList>
            <person name="Itakura S."/>
            <person name="Yosikawa Y."/>
            <person name="Umezawa K."/>
        </authorList>
    </citation>
    <scope>NUCLEOTIDE SEQUENCE [LARGE SCALE GENOMIC DNA]</scope>
</reference>
<evidence type="ECO:0008006" key="8">
    <source>
        <dbReference type="Google" id="ProtNLM"/>
    </source>
</evidence>
<dbReference type="AlphaFoldDB" id="A0A6L2Q2W9"/>
<keyword evidence="7" id="KW-1185">Reference proteome</keyword>
<feature type="transmembrane region" description="Helical" evidence="5">
    <location>
        <begin position="117"/>
        <end position="138"/>
    </location>
</feature>
<evidence type="ECO:0000256" key="1">
    <source>
        <dbReference type="ARBA" id="ARBA00004141"/>
    </source>
</evidence>
<feature type="transmembrane region" description="Helical" evidence="5">
    <location>
        <begin position="46"/>
        <end position="70"/>
    </location>
</feature>
<feature type="transmembrane region" description="Helical" evidence="5">
    <location>
        <begin position="287"/>
        <end position="306"/>
    </location>
</feature>
<dbReference type="PIRSF" id="PIRSF006060">
    <property type="entry name" value="AA_transporter"/>
    <property type="match status" value="1"/>
</dbReference>
<protein>
    <recommendedName>
        <fullName evidence="8">Amino acid permease/ SLC12A domain-containing protein</fullName>
    </recommendedName>
</protein>
<dbReference type="PANTHER" id="PTHR11785:SF514">
    <property type="entry name" value="B(0,+)-TYPE AMINO ACID TRANSPORTER 1-LIKE PROTEIN"/>
    <property type="match status" value="1"/>
</dbReference>
<gene>
    <name evidence="6" type="ORF">Cfor_02486</name>
</gene>
<evidence type="ECO:0000256" key="4">
    <source>
        <dbReference type="ARBA" id="ARBA00023136"/>
    </source>
</evidence>
<organism evidence="6 7">
    <name type="scientific">Coptotermes formosanus</name>
    <name type="common">Formosan subterranean termite</name>
    <dbReference type="NCBI Taxonomy" id="36987"/>
    <lineage>
        <taxon>Eukaryota</taxon>
        <taxon>Metazoa</taxon>
        <taxon>Ecdysozoa</taxon>
        <taxon>Arthropoda</taxon>
        <taxon>Hexapoda</taxon>
        <taxon>Insecta</taxon>
        <taxon>Pterygota</taxon>
        <taxon>Neoptera</taxon>
        <taxon>Polyneoptera</taxon>
        <taxon>Dictyoptera</taxon>
        <taxon>Blattodea</taxon>
        <taxon>Blattoidea</taxon>
        <taxon>Termitoidae</taxon>
        <taxon>Rhinotermitidae</taxon>
        <taxon>Coptotermes</taxon>
    </lineage>
</organism>
<keyword evidence="2 5" id="KW-0812">Transmembrane</keyword>
<comment type="caution">
    <text evidence="6">The sequence shown here is derived from an EMBL/GenBank/DDBJ whole genome shotgun (WGS) entry which is preliminary data.</text>
</comment>
<evidence type="ECO:0000256" key="2">
    <source>
        <dbReference type="ARBA" id="ARBA00022692"/>
    </source>
</evidence>
<dbReference type="GO" id="GO:0016020">
    <property type="term" value="C:membrane"/>
    <property type="evidence" value="ECO:0007669"/>
    <property type="project" value="UniProtKB-SubCell"/>
</dbReference>
<dbReference type="PANTHER" id="PTHR11785">
    <property type="entry name" value="AMINO ACID TRANSPORTER"/>
    <property type="match status" value="1"/>
</dbReference>
<comment type="subcellular location">
    <subcellularLocation>
        <location evidence="1">Membrane</location>
        <topology evidence="1">Multi-pass membrane protein</topology>
    </subcellularLocation>
</comment>
<dbReference type="Proteomes" id="UP000502823">
    <property type="component" value="Unassembled WGS sequence"/>
</dbReference>
<feature type="transmembrane region" description="Helical" evidence="5">
    <location>
        <begin position="318"/>
        <end position="335"/>
    </location>
</feature>
<dbReference type="InterPro" id="IPR050598">
    <property type="entry name" value="AminoAcid_Transporter"/>
</dbReference>
<dbReference type="InParanoid" id="A0A6L2Q2W9"/>
<evidence type="ECO:0000313" key="7">
    <source>
        <dbReference type="Proteomes" id="UP000502823"/>
    </source>
</evidence>
<feature type="transmembrane region" description="Helical" evidence="5">
    <location>
        <begin position="375"/>
        <end position="395"/>
    </location>
</feature>
<dbReference type="EMBL" id="BLKM01012335">
    <property type="protein sequence ID" value="GFG36187.1"/>
    <property type="molecule type" value="Genomic_DNA"/>
</dbReference>
<evidence type="ECO:0000256" key="3">
    <source>
        <dbReference type="ARBA" id="ARBA00022989"/>
    </source>
</evidence>
<dbReference type="OrthoDB" id="5982228at2759"/>
<dbReference type="InterPro" id="IPR002293">
    <property type="entry name" value="AA/rel_permease1"/>
</dbReference>
<evidence type="ECO:0000256" key="5">
    <source>
        <dbReference type="SAM" id="Phobius"/>
    </source>
</evidence>
<keyword evidence="3 5" id="KW-1133">Transmembrane helix</keyword>
<accession>A0A6L2Q2W9</accession>
<proteinExistence type="predicted"/>